<evidence type="ECO:0000256" key="7">
    <source>
        <dbReference type="ARBA" id="ARBA00022776"/>
    </source>
</evidence>
<feature type="region of interest" description="Disordered" evidence="13">
    <location>
        <begin position="220"/>
        <end position="310"/>
    </location>
</feature>
<evidence type="ECO:0000256" key="3">
    <source>
        <dbReference type="ARBA" id="ARBA00022490"/>
    </source>
</evidence>
<evidence type="ECO:0000313" key="16">
    <source>
        <dbReference type="Proteomes" id="UP000247498"/>
    </source>
</evidence>
<protein>
    <recommendedName>
        <fullName evidence="14">Calponin-homology (CH) domain-containing protein</fullName>
    </recommendedName>
</protein>
<dbReference type="Proteomes" id="UP000247498">
    <property type="component" value="Unassembled WGS sequence"/>
</dbReference>
<feature type="compositionally biased region" description="Low complexity" evidence="13">
    <location>
        <begin position="297"/>
        <end position="310"/>
    </location>
</feature>
<dbReference type="CDD" id="cd21223">
    <property type="entry name" value="CH_ASPM_rpt1"/>
    <property type="match status" value="1"/>
</dbReference>
<dbReference type="InterPro" id="IPR027417">
    <property type="entry name" value="P-loop_NTPase"/>
</dbReference>
<dbReference type="InterPro" id="IPR000225">
    <property type="entry name" value="Armadillo"/>
</dbReference>
<dbReference type="STRING" id="307507.A0A2V0PC77"/>
<keyword evidence="5" id="KW-0132">Cell division</keyword>
<dbReference type="InterPro" id="IPR000048">
    <property type="entry name" value="IQ_motif_EF-hand-BS"/>
</dbReference>
<dbReference type="SMART" id="SM00033">
    <property type="entry name" value="CH"/>
    <property type="match status" value="2"/>
</dbReference>
<evidence type="ECO:0000256" key="10">
    <source>
        <dbReference type="ARBA" id="ARBA00023242"/>
    </source>
</evidence>
<evidence type="ECO:0000256" key="11">
    <source>
        <dbReference type="ARBA" id="ARBA00023306"/>
    </source>
</evidence>
<feature type="compositionally biased region" description="Low complexity" evidence="13">
    <location>
        <begin position="253"/>
        <end position="264"/>
    </location>
</feature>
<evidence type="ECO:0000256" key="4">
    <source>
        <dbReference type="ARBA" id="ARBA00022553"/>
    </source>
</evidence>
<evidence type="ECO:0000256" key="9">
    <source>
        <dbReference type="ARBA" id="ARBA00023054"/>
    </source>
</evidence>
<feature type="domain" description="Calponin-homology (CH)" evidence="14">
    <location>
        <begin position="624"/>
        <end position="740"/>
    </location>
</feature>
<organism evidence="15 16">
    <name type="scientific">Raphidocelis subcapitata</name>
    <dbReference type="NCBI Taxonomy" id="307507"/>
    <lineage>
        <taxon>Eukaryota</taxon>
        <taxon>Viridiplantae</taxon>
        <taxon>Chlorophyta</taxon>
        <taxon>core chlorophytes</taxon>
        <taxon>Chlorophyceae</taxon>
        <taxon>CS clade</taxon>
        <taxon>Sphaeropleales</taxon>
        <taxon>Selenastraceae</taxon>
        <taxon>Raphidocelis</taxon>
    </lineage>
</organism>
<keyword evidence="7" id="KW-0498">Mitosis</keyword>
<dbReference type="InterPro" id="IPR051185">
    <property type="entry name" value="ASPM"/>
</dbReference>
<dbReference type="GO" id="GO:0000278">
    <property type="term" value="P:mitotic cell cycle"/>
    <property type="evidence" value="ECO:0007669"/>
    <property type="project" value="TreeGrafter"/>
</dbReference>
<dbReference type="Pfam" id="PF15780">
    <property type="entry name" value="ASH"/>
    <property type="match status" value="1"/>
</dbReference>
<evidence type="ECO:0000256" key="5">
    <source>
        <dbReference type="ARBA" id="ARBA00022618"/>
    </source>
</evidence>
<dbReference type="InterPro" id="IPR001715">
    <property type="entry name" value="CH_dom"/>
</dbReference>
<dbReference type="SMART" id="SM00015">
    <property type="entry name" value="IQ"/>
    <property type="match status" value="40"/>
</dbReference>
<dbReference type="Gene3D" id="1.25.10.10">
    <property type="entry name" value="Leucine-rich Repeat Variant"/>
    <property type="match status" value="1"/>
</dbReference>
<comment type="subcellular location">
    <subcellularLocation>
        <location evidence="2">Cytoplasm</location>
    </subcellularLocation>
    <subcellularLocation>
        <location evidence="1">Nucleus</location>
    </subcellularLocation>
</comment>
<comment type="caution">
    <text evidence="15">The sequence shown here is derived from an EMBL/GenBank/DDBJ whole genome shotgun (WGS) entry which is preliminary data.</text>
</comment>
<gene>
    <name evidence="15" type="ORF">Rsub_07853</name>
</gene>
<dbReference type="GO" id="GO:0000922">
    <property type="term" value="C:spindle pole"/>
    <property type="evidence" value="ECO:0007669"/>
    <property type="project" value="TreeGrafter"/>
</dbReference>
<dbReference type="InterPro" id="IPR031549">
    <property type="entry name" value="ASH"/>
</dbReference>
<feature type="compositionally biased region" description="Low complexity" evidence="13">
    <location>
        <begin position="322"/>
        <end position="348"/>
    </location>
</feature>
<dbReference type="GO" id="GO:0007051">
    <property type="term" value="P:spindle organization"/>
    <property type="evidence" value="ECO:0007669"/>
    <property type="project" value="TreeGrafter"/>
</dbReference>
<dbReference type="PROSITE" id="PS50096">
    <property type="entry name" value="IQ"/>
    <property type="match status" value="32"/>
</dbReference>
<dbReference type="CDD" id="cd23767">
    <property type="entry name" value="IQCD"/>
    <property type="match status" value="2"/>
</dbReference>
<dbReference type="EMBL" id="BDRX01000065">
    <property type="protein sequence ID" value="GBF95503.1"/>
    <property type="molecule type" value="Genomic_DNA"/>
</dbReference>
<feature type="region of interest" description="Disordered" evidence="13">
    <location>
        <begin position="2339"/>
        <end position="2371"/>
    </location>
</feature>
<evidence type="ECO:0000313" key="15">
    <source>
        <dbReference type="EMBL" id="GBF95503.1"/>
    </source>
</evidence>
<dbReference type="GO" id="GO:0051301">
    <property type="term" value="P:cell division"/>
    <property type="evidence" value="ECO:0007669"/>
    <property type="project" value="UniProtKB-KW"/>
</dbReference>
<feature type="region of interest" description="Disordered" evidence="13">
    <location>
        <begin position="2287"/>
        <end position="2306"/>
    </location>
</feature>
<dbReference type="PROSITE" id="PS50176">
    <property type="entry name" value="ARM_REPEAT"/>
    <property type="match status" value="1"/>
</dbReference>
<dbReference type="InterPro" id="IPR036872">
    <property type="entry name" value="CH_dom_sf"/>
</dbReference>
<keyword evidence="16" id="KW-1185">Reference proteome</keyword>
<evidence type="ECO:0000256" key="13">
    <source>
        <dbReference type="SAM" id="MobiDB-lite"/>
    </source>
</evidence>
<feature type="region of interest" description="Disordered" evidence="13">
    <location>
        <begin position="1"/>
        <end position="20"/>
    </location>
</feature>
<evidence type="ECO:0000256" key="2">
    <source>
        <dbReference type="ARBA" id="ARBA00004496"/>
    </source>
</evidence>
<dbReference type="GO" id="GO:0005634">
    <property type="term" value="C:nucleus"/>
    <property type="evidence" value="ECO:0007669"/>
    <property type="project" value="UniProtKB-SubCell"/>
</dbReference>
<keyword evidence="4" id="KW-0597">Phosphoprotein</keyword>
<dbReference type="InterPro" id="IPR011989">
    <property type="entry name" value="ARM-like"/>
</dbReference>
<dbReference type="FunCoup" id="A0A2V0PC77">
    <property type="interactions" value="125"/>
</dbReference>
<feature type="compositionally biased region" description="Low complexity" evidence="13">
    <location>
        <begin position="220"/>
        <end position="235"/>
    </location>
</feature>
<dbReference type="SUPFAM" id="SSF52540">
    <property type="entry name" value="P-loop containing nucleoside triphosphate hydrolases"/>
    <property type="match status" value="7"/>
</dbReference>
<keyword evidence="8" id="KW-0112">Calmodulin-binding</keyword>
<evidence type="ECO:0000259" key="14">
    <source>
        <dbReference type="PROSITE" id="PS50021"/>
    </source>
</evidence>
<keyword evidence="6" id="KW-0677">Repeat</keyword>
<name>A0A2V0PC77_9CHLO</name>
<evidence type="ECO:0000256" key="1">
    <source>
        <dbReference type="ARBA" id="ARBA00004123"/>
    </source>
</evidence>
<dbReference type="SUPFAM" id="SSF48371">
    <property type="entry name" value="ARM repeat"/>
    <property type="match status" value="1"/>
</dbReference>
<dbReference type="InterPro" id="IPR013783">
    <property type="entry name" value="Ig-like_fold"/>
</dbReference>
<accession>A0A2V0PC77</accession>
<feature type="domain" description="Calponin-homology (CH)" evidence="14">
    <location>
        <begin position="789"/>
        <end position="936"/>
    </location>
</feature>
<dbReference type="InterPro" id="IPR016024">
    <property type="entry name" value="ARM-type_fold"/>
</dbReference>
<reference evidence="15 16" key="1">
    <citation type="journal article" date="2018" name="Sci. Rep.">
        <title>Raphidocelis subcapitata (=Pseudokirchneriella subcapitata) provides an insight into genome evolution and environmental adaptations in the Sphaeropleales.</title>
        <authorList>
            <person name="Suzuki S."/>
            <person name="Yamaguchi H."/>
            <person name="Nakajima N."/>
            <person name="Kawachi M."/>
        </authorList>
    </citation>
    <scope>NUCLEOTIDE SEQUENCE [LARGE SCALE GENOMIC DNA]</scope>
    <source>
        <strain evidence="15 16">NIES-35</strain>
    </source>
</reference>
<dbReference type="OrthoDB" id="550695at2759"/>
<dbReference type="Pfam" id="PF00612">
    <property type="entry name" value="IQ"/>
    <property type="match status" value="24"/>
</dbReference>
<dbReference type="Gene3D" id="1.20.5.190">
    <property type="match status" value="14"/>
</dbReference>
<evidence type="ECO:0000256" key="8">
    <source>
        <dbReference type="ARBA" id="ARBA00022860"/>
    </source>
</evidence>
<feature type="repeat" description="ARM" evidence="12">
    <location>
        <begin position="2120"/>
        <end position="2153"/>
    </location>
</feature>
<feature type="compositionally biased region" description="Low complexity" evidence="13">
    <location>
        <begin position="355"/>
        <end position="370"/>
    </location>
</feature>
<dbReference type="GO" id="GO:0005737">
    <property type="term" value="C:cytoplasm"/>
    <property type="evidence" value="ECO:0007669"/>
    <property type="project" value="UniProtKB-SubCell"/>
</dbReference>
<feature type="region of interest" description="Disordered" evidence="13">
    <location>
        <begin position="322"/>
        <end position="372"/>
    </location>
</feature>
<dbReference type="GO" id="GO:0005516">
    <property type="term" value="F:calmodulin binding"/>
    <property type="evidence" value="ECO:0007669"/>
    <property type="project" value="UniProtKB-KW"/>
</dbReference>
<keyword evidence="11" id="KW-0131">Cell cycle</keyword>
<keyword evidence="10" id="KW-0539">Nucleus</keyword>
<feature type="compositionally biased region" description="Gly residues" evidence="13">
    <location>
        <begin position="2341"/>
        <end position="2361"/>
    </location>
</feature>
<dbReference type="Gene3D" id="2.60.40.10">
    <property type="entry name" value="Immunoglobulins"/>
    <property type="match status" value="1"/>
</dbReference>
<keyword evidence="3" id="KW-0963">Cytoplasm</keyword>
<sequence length="2371" mass="253488">MVPPTDVGVQHATGDADQGERAWAVEFSPPKAALLAASSGDAAVSDQAAAVLRVQQFAERAVLDFGQVQVGAAKTLCLALENATANPQELAAHKVPLAESFRLSDDPAAPPAAGLAWTAHLQPGACLLLPVTWAPAKAGAVAASLGLRLDGKHVLQVRLVGSAAQAAPLSRTSSLKRAAVVGAARGGVLRETSANRPQQAPAGAAAAGAAPAAGAPAFKVPAARAPPSSSAGGRAPPAPRGQPLQSSLRLKRAPSAASAVPAEAHGVGGDRQREEDQLVTPRGQVLRTSRPLDAGRPGSAAASPITPAAASSRAGGVAGAAAGAARAARPPSAREAPKARAPSVAGSSSRGGKGSPAASAAATPSTASTSKKARKTFSFFHTELWMQKQDKAFSAWLNHLLVPSDDEGACAPAALTDRRLAASVRGALVSCYRRDAGLRDAVMRVEARVDSGQLRLRDEAVQLGDVATRDRAVAALMAYHPFWLRAGLEVVTQRAVAGAGGALAARGAAGVAAPLSSRTPDEELRAFLVEHFLGDKDLARESEAARGAAHYDTDSYWRDLGELTVKRFLLLALLLDRVASDARAARAPVPLLFRVDSTIKSSGEAVHAFLHGRLVGEGNLLRHLELLGYRLCYEQSPLAEYPYAVSNLAVDLRDGLRLIKVAELLAGAADLSDRARFPADRRPLALHNVGLALSALRAAGVPLDSVPTARGLAALRPDDLVDGDRDRSLALLWAAARALQLPRLLRPGALRAEVARVLARARREARRGGGGAAAAAAAREVPLAVYMNDELACLLMEWVQAVAMQSGAAVRNFTTCFGDGRVLCLLVAYYLPNALDAASIYVPEPFPEDEPDPEPAADELHRPGGWCAMFDAGGCVRDAAAERHRAGVAANFAAVHRAARSLGGVPEMLSPSDWAEHGPDERAVMLYSAFLCNRLLECSREDRAAHIIQRAWRDACARKSGSARAHLEMWIAAAAVVTRAAKAWLFRRAVARMLAGVAAQREAAVVLQAAWRGRAVRVEVARAVAAATVIQRRWRIARTWGRRARAATAVQSAWRGHAARREFGWMRRYLDRCLRARGALVDARDAARRERAAIKLQAHWRGAAARRDFRRARAAVVRAQALARGAAARRGLVRQHAAAARIQAAWRGHSVRQAVRASAAFATFLQACYRSRRQRVAFLRLRAAAITLQASRRGAVARRRFLEAKAAATTVQAGWRGHAVRREVAQQHAAATSIQAAWRSAVAQSQLQRARGAATKLQAAWRMHAATSALAAQRGAALTLQRAWRCRSAARLLAAHKAAATVQAGWRGHVVRRQVAQQQAAATVVQAGWRRHVARRGYCKQQVAAIAIQAACRGKLARAALQQQQAAAAVLQRTWRCREALRALAEHRAAARIQAHARGWAVRREVTRQHVAATRVQAGWRSHAAQQAYQRQRRAAIALQAGWRGHAVRREVARQHAAATSIQAAWRSAVAQSQLQCARAAATKLQAAWRMHAATSAIASQRGAALTLQRAWRCRSAARLLAAHKAAATVQAGWRGHVVRRQVAQQQAAATVVQAGWRGHVVRRQVAQQQAAATVVQAGWRGHVVRRSVAQQHAAATVLQAGWRGHVVRRNVAQQQAAATVVQAGWRQHTARSSFLCLKRAAVALQSACRGKLARTALQQQQAAAAVLQRTWRCREALRALAEHRAAARIQAHARGWAVRREVARQHAAATRVQAGWRSHAAQQAYQRQRRAAIALQAGTRCWLARRELTSCIAAAVALQSAWRGAAVRAELRRQSSAATRIQAAWRSHAARAAFLRAHSAAVTIQAAARMAPARARFLEQRGAATALQAAVRGAQARALARRARAAVEIQRRWRGHAARGELEAKRAAALCLQCAMRGLMARRQAQAVRDYIRSANEFQKMLMELHHRTMAATLIQSAWRARVVRHVFEPVWAAHQRAKAEAAAAATIQRGWRARCFRAQLAERLEARAVISRHVPMLRARLQLRRARAAALAVQAAWRLQAARRAVAAVALQSAVRGWLARRRAERIRDAAVLIQAAWRGHRVRRRAGRNGREARARLEAAAAAAECAPHKRIGVRAREALKVLLASKQCTQVITAVSAIEFSTRYSRDCCALIAESGGVPALLSFMRSCNRSKPHAEMLRLALGVLHNVARWRELAPAVLGAPECVAVLSERLQMFRDMEDVFLSVVGLLSKLAASDDGALAVAEAAAPSFLRQWEGVASIIGRRIDMERKYIARLEGQKGSDASAREATRKMVSGAKQLEALSTVIRRVAEAGEAAGLAMAHLPPGGGGASGGGEPGELPPMDAVAHPESLAGAAAAAWRPKNTIVRGAFREMARGGADGGAGARDTGSGGGGGGGDSSARRGGRYC</sequence>
<keyword evidence="9" id="KW-0175">Coiled coil</keyword>
<proteinExistence type="predicted"/>
<dbReference type="PANTHER" id="PTHR22706:SF1">
    <property type="entry name" value="ASSEMBLY FACTOR FOR SPINDLE MICROTUBULES"/>
    <property type="match status" value="1"/>
</dbReference>
<dbReference type="CDD" id="cd21224">
    <property type="entry name" value="CH_ASPM_rpt2"/>
    <property type="match status" value="1"/>
</dbReference>
<feature type="compositionally biased region" description="Gly residues" evidence="13">
    <location>
        <begin position="2289"/>
        <end position="2300"/>
    </location>
</feature>
<dbReference type="PROSITE" id="PS50021">
    <property type="entry name" value="CH"/>
    <property type="match status" value="2"/>
</dbReference>
<evidence type="ECO:0000256" key="12">
    <source>
        <dbReference type="PROSITE-ProRule" id="PRU00259"/>
    </source>
</evidence>
<dbReference type="GO" id="GO:0051295">
    <property type="term" value="P:establishment of meiotic spindle localization"/>
    <property type="evidence" value="ECO:0007669"/>
    <property type="project" value="TreeGrafter"/>
</dbReference>
<dbReference type="SUPFAM" id="SSF47576">
    <property type="entry name" value="Calponin-homology domain, CH-domain"/>
    <property type="match status" value="1"/>
</dbReference>
<dbReference type="PANTHER" id="PTHR22706">
    <property type="entry name" value="ASSEMBLY FACTOR FOR SPINDLE MICROTUBULES"/>
    <property type="match status" value="1"/>
</dbReference>
<evidence type="ECO:0000256" key="6">
    <source>
        <dbReference type="ARBA" id="ARBA00022737"/>
    </source>
</evidence>
<dbReference type="SMART" id="SM00185">
    <property type="entry name" value="ARM"/>
    <property type="match status" value="1"/>
</dbReference>
<dbReference type="InParanoid" id="A0A2V0PC77"/>
<dbReference type="Gene3D" id="1.10.418.10">
    <property type="entry name" value="Calponin-like domain"/>
    <property type="match status" value="2"/>
</dbReference>